<dbReference type="Pfam" id="PF14117">
    <property type="entry name" value="DUF4287"/>
    <property type="match status" value="1"/>
</dbReference>
<accession>A0A852WHR7</accession>
<dbReference type="InterPro" id="IPR025629">
    <property type="entry name" value="DUF4287"/>
</dbReference>
<organism evidence="2 3">
    <name type="scientific">Pedococcus badiiscoriae</name>
    <dbReference type="NCBI Taxonomy" id="642776"/>
    <lineage>
        <taxon>Bacteria</taxon>
        <taxon>Bacillati</taxon>
        <taxon>Actinomycetota</taxon>
        <taxon>Actinomycetes</taxon>
        <taxon>Micrococcales</taxon>
        <taxon>Intrasporangiaceae</taxon>
        <taxon>Pedococcus</taxon>
    </lineage>
</organism>
<dbReference type="AlphaFoldDB" id="A0A852WHR7"/>
<reference evidence="2 3" key="1">
    <citation type="submission" date="2020-07" db="EMBL/GenBank/DDBJ databases">
        <title>Sequencing the genomes of 1000 actinobacteria strains.</title>
        <authorList>
            <person name="Klenk H.-P."/>
        </authorList>
    </citation>
    <scope>NUCLEOTIDE SEQUENCE [LARGE SCALE GENOMIC DNA]</scope>
    <source>
        <strain evidence="2 3">DSM 23987</strain>
    </source>
</reference>
<name>A0A852WHR7_9MICO</name>
<feature type="domain" description="DUF5655" evidence="1">
    <location>
        <begin position="80"/>
        <end position="190"/>
    </location>
</feature>
<keyword evidence="3" id="KW-1185">Reference proteome</keyword>
<comment type="caution">
    <text evidence="2">The sequence shown here is derived from an EMBL/GenBank/DDBJ whole genome shotgun (WGS) entry which is preliminary data.</text>
</comment>
<evidence type="ECO:0000313" key="2">
    <source>
        <dbReference type="EMBL" id="NYG08319.1"/>
    </source>
</evidence>
<gene>
    <name evidence="2" type="ORF">BJ986_002806</name>
</gene>
<dbReference type="RefSeq" id="WP_179422647.1">
    <property type="nucleotide sequence ID" value="NZ_JACCAB010000001.1"/>
</dbReference>
<proteinExistence type="predicted"/>
<sequence>MEPADMMAAVTTSMAERTGRGLDEWVALVRESGPDPLDQRAVRAWLKDVHGVPQNSQWAIADAAATGAGWQRPDVDAYTDALYSGSKAHLRPIHDAVMTLAEALGDDARREGRGTYIPVIRKTQFVAVAPGPRGTVRVGFRFRGPAPEDERLSPAKGFAQATHWLHLAADADEDDLRSLEPLLETAYRQNG</sequence>
<dbReference type="Pfam" id="PF18899">
    <property type="entry name" value="DUF5655"/>
    <property type="match status" value="1"/>
</dbReference>
<evidence type="ECO:0000259" key="1">
    <source>
        <dbReference type="Pfam" id="PF18899"/>
    </source>
</evidence>
<dbReference type="InterPro" id="IPR043714">
    <property type="entry name" value="DUF5655"/>
</dbReference>
<evidence type="ECO:0000313" key="3">
    <source>
        <dbReference type="Proteomes" id="UP000573599"/>
    </source>
</evidence>
<dbReference type="EMBL" id="JACCAB010000001">
    <property type="protein sequence ID" value="NYG08319.1"/>
    <property type="molecule type" value="Genomic_DNA"/>
</dbReference>
<protein>
    <recommendedName>
        <fullName evidence="1">DUF5655 domain-containing protein</fullName>
    </recommendedName>
</protein>
<dbReference type="Proteomes" id="UP000573599">
    <property type="component" value="Unassembled WGS sequence"/>
</dbReference>